<reference evidence="5 6" key="1">
    <citation type="submission" date="2020-05" db="EMBL/GenBank/DDBJ databases">
        <authorList>
            <person name="Whitworth D."/>
        </authorList>
    </citation>
    <scope>NUCLEOTIDE SEQUENCE [LARGE SCALE GENOMIC DNA]</scope>
    <source>
        <strain evidence="5 6">AM005</strain>
    </source>
</reference>
<feature type="domain" description="Coenzyme Q-binding protein COQ10 START" evidence="4">
    <location>
        <begin position="276"/>
        <end position="398"/>
    </location>
</feature>
<sequence>MVVRHPPRTRARQPLPVCCTAPSPPSRSVERRTRARRRRTMKAALWGIGGAGLGLGLMYWTDPRSGRWRRSHLQGKAVHAAHEAGGAVGVVARDLSQRSRGVFFESMRKLHREPVEDLVLEERVRSALGRVCSHPGAIRVMARDGVVRLEGPILREELRRVLPRIGKVQGVHGLDNQLVPYAEGSAHPALQGGSMRSGESRPFFQEHWSPSERLFGALGGLTLTAWGLGRRGVTGTLATLGGVMLGTRAFTNLGLRQLTGMGAGRRAITLHKDINVNAPVEEVFAFWREMQNFPRFMTHVDEVIPGVEGRSHWKVRGPAGLHFEWDAVVTKFVPNKVLAWKSVEGTAVENQGVIHFESTPRGGTRVDIRLSYNPPAGAIGHAFAKLLGADPKKQMDDDLLRFKSLLERGRATGRETVTREQVAPRRMASRGPLTH</sequence>
<feature type="transmembrane region" description="Helical" evidence="3">
    <location>
        <begin position="43"/>
        <end position="61"/>
    </location>
</feature>
<dbReference type="Gene3D" id="3.30.530.20">
    <property type="match status" value="1"/>
</dbReference>
<dbReference type="EMBL" id="JABFNT010000019">
    <property type="protein sequence ID" value="NOJ78300.1"/>
    <property type="molecule type" value="Genomic_DNA"/>
</dbReference>
<evidence type="ECO:0000259" key="4">
    <source>
        <dbReference type="Pfam" id="PF03364"/>
    </source>
</evidence>
<evidence type="ECO:0000256" key="2">
    <source>
        <dbReference type="SAM" id="MobiDB-lite"/>
    </source>
</evidence>
<keyword evidence="3" id="KW-0472">Membrane</keyword>
<evidence type="ECO:0000256" key="1">
    <source>
        <dbReference type="ARBA" id="ARBA00008918"/>
    </source>
</evidence>
<keyword evidence="3" id="KW-1133">Transmembrane helix</keyword>
<dbReference type="InterPro" id="IPR005031">
    <property type="entry name" value="COQ10_START"/>
</dbReference>
<evidence type="ECO:0000313" key="6">
    <source>
        <dbReference type="Proteomes" id="UP000533080"/>
    </source>
</evidence>
<dbReference type="SUPFAM" id="SSF55961">
    <property type="entry name" value="Bet v1-like"/>
    <property type="match status" value="1"/>
</dbReference>
<dbReference type="PANTHER" id="PTHR33824:SF7">
    <property type="entry name" value="POLYKETIDE CYCLASE_DEHYDRASE AND LIPID TRANSPORT SUPERFAMILY PROTEIN"/>
    <property type="match status" value="1"/>
</dbReference>
<dbReference type="InterPro" id="IPR047137">
    <property type="entry name" value="ORF3"/>
</dbReference>
<dbReference type="Pfam" id="PF03364">
    <property type="entry name" value="Polyketide_cyc"/>
    <property type="match status" value="1"/>
</dbReference>
<keyword evidence="3" id="KW-0812">Transmembrane</keyword>
<dbReference type="PANTHER" id="PTHR33824">
    <property type="entry name" value="POLYKETIDE CYCLASE/DEHYDRASE AND LIPID TRANSPORT SUPERFAMILY PROTEIN"/>
    <property type="match status" value="1"/>
</dbReference>
<protein>
    <recommendedName>
        <fullName evidence="4">Coenzyme Q-binding protein COQ10 START domain-containing protein</fullName>
    </recommendedName>
</protein>
<dbReference type="InterPro" id="IPR023393">
    <property type="entry name" value="START-like_dom_sf"/>
</dbReference>
<proteinExistence type="inferred from homology"/>
<evidence type="ECO:0000313" key="5">
    <source>
        <dbReference type="EMBL" id="NOJ78300.1"/>
    </source>
</evidence>
<gene>
    <name evidence="5" type="ORF">HNV28_08090</name>
</gene>
<evidence type="ECO:0000256" key="3">
    <source>
        <dbReference type="SAM" id="Phobius"/>
    </source>
</evidence>
<accession>A0A7Y4MQB9</accession>
<dbReference type="CDD" id="cd07817">
    <property type="entry name" value="SRPBCC_8"/>
    <property type="match status" value="1"/>
</dbReference>
<feature type="region of interest" description="Disordered" evidence="2">
    <location>
        <begin position="411"/>
        <end position="435"/>
    </location>
</feature>
<name>A0A7Y4MQB9_MYXXA</name>
<comment type="caution">
    <text evidence="5">The sequence shown here is derived from an EMBL/GenBank/DDBJ whole genome shotgun (WGS) entry which is preliminary data.</text>
</comment>
<dbReference type="Proteomes" id="UP000533080">
    <property type="component" value="Unassembled WGS sequence"/>
</dbReference>
<comment type="similarity">
    <text evidence="1">Belongs to the ribosome association toxin RatA family.</text>
</comment>
<organism evidence="5 6">
    <name type="scientific">Myxococcus xanthus</name>
    <dbReference type="NCBI Taxonomy" id="34"/>
    <lineage>
        <taxon>Bacteria</taxon>
        <taxon>Pseudomonadati</taxon>
        <taxon>Myxococcota</taxon>
        <taxon>Myxococcia</taxon>
        <taxon>Myxococcales</taxon>
        <taxon>Cystobacterineae</taxon>
        <taxon>Myxococcaceae</taxon>
        <taxon>Myxococcus</taxon>
    </lineage>
</organism>
<dbReference type="AlphaFoldDB" id="A0A7Y4MQB9"/>